<reference evidence="1" key="1">
    <citation type="journal article" date="2023" name="IMA Fungus">
        <title>Comparative genomic study of the Penicillium genus elucidates a diverse pangenome and 15 lateral gene transfer events.</title>
        <authorList>
            <person name="Petersen C."/>
            <person name="Sorensen T."/>
            <person name="Nielsen M.R."/>
            <person name="Sondergaard T.E."/>
            <person name="Sorensen J.L."/>
            <person name="Fitzpatrick D.A."/>
            <person name="Frisvad J.C."/>
            <person name="Nielsen K.L."/>
        </authorList>
    </citation>
    <scope>NUCLEOTIDE SEQUENCE</scope>
    <source>
        <strain evidence="1">IBT 15450</strain>
    </source>
</reference>
<evidence type="ECO:0000313" key="2">
    <source>
        <dbReference type="Proteomes" id="UP001219568"/>
    </source>
</evidence>
<sequence length="104" mass="11746">MVEGLTRYQTNPPPRAKRRYSVVHDRQSLNALVRVHPETVLYAENGGYYLKNMDDEVVAITADDLCMELDVAFASVDADVVTLDLSGGKCYEEKYLSKESKKLM</sequence>
<name>A0AAD6N372_PENCN</name>
<proteinExistence type="predicted"/>
<reference evidence="1" key="2">
    <citation type="submission" date="2023-01" db="EMBL/GenBank/DDBJ databases">
        <authorList>
            <person name="Petersen C."/>
        </authorList>
    </citation>
    <scope>NUCLEOTIDE SEQUENCE</scope>
    <source>
        <strain evidence="1">IBT 15450</strain>
    </source>
</reference>
<gene>
    <name evidence="1" type="ORF">N7460_011861</name>
</gene>
<dbReference type="Proteomes" id="UP001219568">
    <property type="component" value="Unassembled WGS sequence"/>
</dbReference>
<dbReference type="AlphaFoldDB" id="A0AAD6N372"/>
<protein>
    <submittedName>
        <fullName evidence="1">Uncharacterized protein</fullName>
    </submittedName>
</protein>
<keyword evidence="2" id="KW-1185">Reference proteome</keyword>
<dbReference type="EMBL" id="JAQJZL010000015">
    <property type="protein sequence ID" value="KAJ6027044.1"/>
    <property type="molecule type" value="Genomic_DNA"/>
</dbReference>
<organism evidence="1 2">
    <name type="scientific">Penicillium canescens</name>
    <dbReference type="NCBI Taxonomy" id="5083"/>
    <lineage>
        <taxon>Eukaryota</taxon>
        <taxon>Fungi</taxon>
        <taxon>Dikarya</taxon>
        <taxon>Ascomycota</taxon>
        <taxon>Pezizomycotina</taxon>
        <taxon>Eurotiomycetes</taxon>
        <taxon>Eurotiomycetidae</taxon>
        <taxon>Eurotiales</taxon>
        <taxon>Aspergillaceae</taxon>
        <taxon>Penicillium</taxon>
    </lineage>
</organism>
<accession>A0AAD6N372</accession>
<comment type="caution">
    <text evidence="1">The sequence shown here is derived from an EMBL/GenBank/DDBJ whole genome shotgun (WGS) entry which is preliminary data.</text>
</comment>
<evidence type="ECO:0000313" key="1">
    <source>
        <dbReference type="EMBL" id="KAJ6027044.1"/>
    </source>
</evidence>